<keyword evidence="1" id="KW-0812">Transmembrane</keyword>
<keyword evidence="1" id="KW-1133">Transmembrane helix</keyword>
<reference evidence="2" key="1">
    <citation type="submission" date="2019-05" db="EMBL/GenBank/DDBJ databases">
        <title>Methanoculleus sp. FWC-SCC1, a methanogenic archaeon isolated from deep marine cold seep.</title>
        <authorList>
            <person name="Chen Y.-W."/>
            <person name="Chen S.-C."/>
            <person name="Teng N.-H."/>
            <person name="Lai M.-C."/>
        </authorList>
    </citation>
    <scope>NUCLEOTIDE SEQUENCE</scope>
    <source>
        <strain evidence="2">FWC-SCC1</strain>
    </source>
</reference>
<evidence type="ECO:0000313" key="3">
    <source>
        <dbReference type="Proteomes" id="UP001168338"/>
    </source>
</evidence>
<dbReference type="Proteomes" id="UP001168338">
    <property type="component" value="Unassembled WGS sequence"/>
</dbReference>
<feature type="transmembrane region" description="Helical" evidence="1">
    <location>
        <begin position="12"/>
        <end position="32"/>
    </location>
</feature>
<evidence type="ECO:0008006" key="4">
    <source>
        <dbReference type="Google" id="ProtNLM"/>
    </source>
</evidence>
<gene>
    <name evidence="2" type="ORF">FGU65_02295</name>
</gene>
<sequence length="325" mass="33853">MRERKQTYMRYALPAIGLLIGAVMISGCLFTASAPADLPEPPFRDASVIKFNLDGSIAWQTRLSFGRDTVPSSVTAMPNGSYAIAGQTVPGGENLSPPCSFAAMLDANGSLLWNRTLAPFTGPDTAASWETVLPDGSGGRLVAERAIGSIIVTRIGADGAVLWEQTVDEGDGALIWDISDLWETKGEIGVVYEVIRLGNDGSFETVVATFGPDGTPAGRRTLDAFTPVIRLPGGGYAFAAFPMRIEGAGSWYHYGEELHLILLDESGAVVRDTSVDFGEGSQTGSLVRTNDGGYIATVTHGPAGGIALPAADGGTAAISIAVGRG</sequence>
<evidence type="ECO:0000313" key="2">
    <source>
        <dbReference type="EMBL" id="MDN7023736.1"/>
    </source>
</evidence>
<proteinExistence type="predicted"/>
<organism evidence="2 3">
    <name type="scientific">Methanoculleus frigidifontis</name>
    <dbReference type="NCBI Taxonomy" id="2584085"/>
    <lineage>
        <taxon>Archaea</taxon>
        <taxon>Methanobacteriati</taxon>
        <taxon>Methanobacteriota</taxon>
        <taxon>Stenosarchaea group</taxon>
        <taxon>Methanomicrobia</taxon>
        <taxon>Methanomicrobiales</taxon>
        <taxon>Methanomicrobiaceae</taxon>
        <taxon>Methanoculleus</taxon>
    </lineage>
</organism>
<protein>
    <recommendedName>
        <fullName evidence="4">PQQ-like domain-containing protein</fullName>
    </recommendedName>
</protein>
<evidence type="ECO:0000256" key="1">
    <source>
        <dbReference type="SAM" id="Phobius"/>
    </source>
</evidence>
<dbReference type="EMBL" id="VCYH01000001">
    <property type="protein sequence ID" value="MDN7023736.1"/>
    <property type="molecule type" value="Genomic_DNA"/>
</dbReference>
<dbReference type="PROSITE" id="PS51257">
    <property type="entry name" value="PROKAR_LIPOPROTEIN"/>
    <property type="match status" value="1"/>
</dbReference>
<comment type="caution">
    <text evidence="2">The sequence shown here is derived from an EMBL/GenBank/DDBJ whole genome shotgun (WGS) entry which is preliminary data.</text>
</comment>
<keyword evidence="1" id="KW-0472">Membrane</keyword>
<name>A0ABT8M741_9EURY</name>
<accession>A0ABT8M741</accession>
<keyword evidence="3" id="KW-1185">Reference proteome</keyword>
<dbReference type="RefSeq" id="WP_301662787.1">
    <property type="nucleotide sequence ID" value="NZ_VCYH01000001.1"/>
</dbReference>